<dbReference type="GO" id="GO:0071555">
    <property type="term" value="P:cell wall organization"/>
    <property type="evidence" value="ECO:0007669"/>
    <property type="project" value="UniProtKB-KW"/>
</dbReference>
<dbReference type="GO" id="GO:0009252">
    <property type="term" value="P:peptidoglycan biosynthetic process"/>
    <property type="evidence" value="ECO:0007669"/>
    <property type="project" value="UniProtKB-KW"/>
</dbReference>
<reference evidence="18 19" key="1">
    <citation type="submission" date="2022-10" db="EMBL/GenBank/DDBJ databases">
        <title>The complete genomes of actinobacterial strains from the NBC collection.</title>
        <authorList>
            <person name="Joergensen T.S."/>
            <person name="Alvarez Arevalo M."/>
            <person name="Sterndorff E.B."/>
            <person name="Faurdal D."/>
            <person name="Vuksanovic O."/>
            <person name="Mourched A.-S."/>
            <person name="Charusanti P."/>
            <person name="Shaw S."/>
            <person name="Blin K."/>
            <person name="Weber T."/>
        </authorList>
    </citation>
    <scope>NUCLEOTIDE SEQUENCE [LARGE SCALE GENOMIC DNA]</scope>
    <source>
        <strain evidence="18 19">NBC_00319</strain>
    </source>
</reference>
<organism evidence="18 19">
    <name type="scientific">Williamsia herbipolensis</name>
    <dbReference type="NCBI Taxonomy" id="1603258"/>
    <lineage>
        <taxon>Bacteria</taxon>
        <taxon>Bacillati</taxon>
        <taxon>Actinomycetota</taxon>
        <taxon>Actinomycetes</taxon>
        <taxon>Mycobacteriales</taxon>
        <taxon>Nocardiaceae</taxon>
        <taxon>Williamsia</taxon>
    </lineage>
</organism>
<dbReference type="EC" id="3.6.1.27" evidence="3 17"/>
<keyword evidence="12 17" id="KW-0046">Antibiotic resistance</keyword>
<dbReference type="GO" id="GO:0050380">
    <property type="term" value="F:undecaprenyl-diphosphatase activity"/>
    <property type="evidence" value="ECO:0007669"/>
    <property type="project" value="UniProtKB-UniRule"/>
</dbReference>
<dbReference type="PANTHER" id="PTHR30622:SF4">
    <property type="entry name" value="UNDECAPRENYL-DIPHOSPHATASE"/>
    <property type="match status" value="1"/>
</dbReference>
<comment type="miscellaneous">
    <text evidence="17">Bacitracin is thought to be involved in the inhibition of peptidoglycan synthesis by sequestering undecaprenyl diphosphate, thereby reducing the pool of lipid carrier available.</text>
</comment>
<accession>A0AAU4K6M8</accession>
<dbReference type="HAMAP" id="MF_01006">
    <property type="entry name" value="Undec_diphosphatase"/>
    <property type="match status" value="1"/>
</dbReference>
<evidence type="ECO:0000256" key="2">
    <source>
        <dbReference type="ARBA" id="ARBA00010621"/>
    </source>
</evidence>
<evidence type="ECO:0000256" key="15">
    <source>
        <dbReference type="ARBA" id="ARBA00032932"/>
    </source>
</evidence>
<dbReference type="AlphaFoldDB" id="A0AAU4K6M8"/>
<feature type="transmembrane region" description="Helical" evidence="17">
    <location>
        <begin position="253"/>
        <end position="274"/>
    </location>
</feature>
<evidence type="ECO:0000256" key="16">
    <source>
        <dbReference type="ARBA" id="ARBA00047594"/>
    </source>
</evidence>
<dbReference type="NCBIfam" id="NF001395">
    <property type="entry name" value="PRK00281.3-1"/>
    <property type="match status" value="1"/>
</dbReference>
<evidence type="ECO:0000256" key="11">
    <source>
        <dbReference type="ARBA" id="ARBA00023136"/>
    </source>
</evidence>
<evidence type="ECO:0000256" key="17">
    <source>
        <dbReference type="HAMAP-Rule" id="MF_01006"/>
    </source>
</evidence>
<dbReference type="GO" id="GO:0005886">
    <property type="term" value="C:plasma membrane"/>
    <property type="evidence" value="ECO:0007669"/>
    <property type="project" value="UniProtKB-SubCell"/>
</dbReference>
<evidence type="ECO:0000256" key="9">
    <source>
        <dbReference type="ARBA" id="ARBA00022984"/>
    </source>
</evidence>
<protein>
    <recommendedName>
        <fullName evidence="4 17">Undecaprenyl-diphosphatase</fullName>
        <ecNumber evidence="3 17">3.6.1.27</ecNumber>
    </recommendedName>
    <alternativeName>
        <fullName evidence="15 17">Bacitracin resistance protein</fullName>
    </alternativeName>
    <alternativeName>
        <fullName evidence="14 17">Undecaprenyl pyrophosphate phosphatase</fullName>
    </alternativeName>
</protein>
<evidence type="ECO:0000256" key="14">
    <source>
        <dbReference type="ARBA" id="ARBA00032707"/>
    </source>
</evidence>
<keyword evidence="8 17" id="KW-0133">Cell shape</keyword>
<keyword evidence="11 17" id="KW-0472">Membrane</keyword>
<dbReference type="Proteomes" id="UP001432128">
    <property type="component" value="Chromosome"/>
</dbReference>
<evidence type="ECO:0000256" key="6">
    <source>
        <dbReference type="ARBA" id="ARBA00022692"/>
    </source>
</evidence>
<keyword evidence="6 17" id="KW-0812">Transmembrane</keyword>
<dbReference type="PANTHER" id="PTHR30622">
    <property type="entry name" value="UNDECAPRENYL-DIPHOSPHATASE"/>
    <property type="match status" value="1"/>
</dbReference>
<feature type="transmembrane region" description="Helical" evidence="17">
    <location>
        <begin position="281"/>
        <end position="300"/>
    </location>
</feature>
<keyword evidence="19" id="KW-1185">Reference proteome</keyword>
<evidence type="ECO:0000256" key="10">
    <source>
        <dbReference type="ARBA" id="ARBA00022989"/>
    </source>
</evidence>
<dbReference type="RefSeq" id="WP_328858712.1">
    <property type="nucleotide sequence ID" value="NZ_CP108021.1"/>
</dbReference>
<evidence type="ECO:0000256" key="5">
    <source>
        <dbReference type="ARBA" id="ARBA00022475"/>
    </source>
</evidence>
<keyword evidence="9 17" id="KW-0573">Peptidoglycan synthesis</keyword>
<feature type="transmembrane region" description="Helical" evidence="17">
    <location>
        <begin position="56"/>
        <end position="75"/>
    </location>
</feature>
<dbReference type="Pfam" id="PF02673">
    <property type="entry name" value="BacA"/>
    <property type="match status" value="1"/>
</dbReference>
<dbReference type="GO" id="GO:0046677">
    <property type="term" value="P:response to antibiotic"/>
    <property type="evidence" value="ECO:0007669"/>
    <property type="project" value="UniProtKB-UniRule"/>
</dbReference>
<feature type="transmembrane region" description="Helical" evidence="17">
    <location>
        <begin position="223"/>
        <end position="241"/>
    </location>
</feature>
<evidence type="ECO:0000313" key="18">
    <source>
        <dbReference type="EMBL" id="WUM21715.1"/>
    </source>
</evidence>
<evidence type="ECO:0000256" key="8">
    <source>
        <dbReference type="ARBA" id="ARBA00022960"/>
    </source>
</evidence>
<evidence type="ECO:0000256" key="13">
    <source>
        <dbReference type="ARBA" id="ARBA00023316"/>
    </source>
</evidence>
<evidence type="ECO:0000256" key="4">
    <source>
        <dbReference type="ARBA" id="ARBA00021581"/>
    </source>
</evidence>
<proteinExistence type="inferred from homology"/>
<evidence type="ECO:0000313" key="19">
    <source>
        <dbReference type="Proteomes" id="UP001432128"/>
    </source>
</evidence>
<dbReference type="GO" id="GO:0008360">
    <property type="term" value="P:regulation of cell shape"/>
    <property type="evidence" value="ECO:0007669"/>
    <property type="project" value="UniProtKB-KW"/>
</dbReference>
<dbReference type="InterPro" id="IPR003824">
    <property type="entry name" value="UppP"/>
</dbReference>
<keyword evidence="10 17" id="KW-1133">Transmembrane helix</keyword>
<keyword evidence="13 17" id="KW-0961">Cell wall biogenesis/degradation</keyword>
<evidence type="ECO:0000256" key="7">
    <source>
        <dbReference type="ARBA" id="ARBA00022801"/>
    </source>
</evidence>
<comment type="function">
    <text evidence="17">Catalyzes the dephosphorylation of undecaprenyl diphosphate (UPP). Confers resistance to bacitracin.</text>
</comment>
<feature type="transmembrane region" description="Helical" evidence="17">
    <location>
        <begin position="132"/>
        <end position="151"/>
    </location>
</feature>
<keyword evidence="7 17" id="KW-0378">Hydrolase</keyword>
<evidence type="ECO:0000256" key="3">
    <source>
        <dbReference type="ARBA" id="ARBA00012374"/>
    </source>
</evidence>
<keyword evidence="5 17" id="KW-1003">Cell membrane</keyword>
<gene>
    <name evidence="17" type="primary">uppP</name>
    <name evidence="18" type="ORF">OG579_08050</name>
</gene>
<dbReference type="KEGG" id="whr:OG579_08050"/>
<comment type="subcellular location">
    <subcellularLocation>
        <location evidence="1 17">Cell membrane</location>
        <topology evidence="1 17">Multi-pass membrane protein</topology>
    </subcellularLocation>
</comment>
<comment type="catalytic activity">
    <reaction evidence="16 17">
        <text>di-trans,octa-cis-undecaprenyl diphosphate + H2O = di-trans,octa-cis-undecaprenyl phosphate + phosphate + H(+)</text>
        <dbReference type="Rhea" id="RHEA:28094"/>
        <dbReference type="ChEBI" id="CHEBI:15377"/>
        <dbReference type="ChEBI" id="CHEBI:15378"/>
        <dbReference type="ChEBI" id="CHEBI:43474"/>
        <dbReference type="ChEBI" id="CHEBI:58405"/>
        <dbReference type="ChEBI" id="CHEBI:60392"/>
        <dbReference type="EC" id="3.6.1.27"/>
    </reaction>
</comment>
<evidence type="ECO:0000256" key="1">
    <source>
        <dbReference type="ARBA" id="ARBA00004651"/>
    </source>
</evidence>
<sequence>MSTLTYTQSVVMGLLQGVTELFPVSSLGHSLIVPAWIGGSWEKLVTESNSPGHTPFLAFLVALHVATALALIVFYRRDWVAIIGGLVGSLRTRSVDTPEAKLGWLIVIATIPVGIVGLVAEKPLREVFATPLIAAVFLFLNGLVLLAAEVLRRRTSASSGRHATSGAGRSGHAKDDVTDLTYPDGALIGAFQILALLPGISRSGATISGGILRGLDHEDSARFAFLLATPVILAAGVLKIPELFGPAGDGIGGQVLVGSVCAFVAALAAVAFLARFFRTRTLYPFVAYCLVAGGISIALFA</sequence>
<dbReference type="EMBL" id="CP108021">
    <property type="protein sequence ID" value="WUM21715.1"/>
    <property type="molecule type" value="Genomic_DNA"/>
</dbReference>
<comment type="similarity">
    <text evidence="2 17">Belongs to the UppP family.</text>
</comment>
<feature type="transmembrane region" description="Helical" evidence="17">
    <location>
        <begin position="102"/>
        <end position="120"/>
    </location>
</feature>
<evidence type="ECO:0000256" key="12">
    <source>
        <dbReference type="ARBA" id="ARBA00023251"/>
    </source>
</evidence>
<name>A0AAU4K6M8_9NOCA</name>